<name>A0A1C3WA94_9HYPH</name>
<feature type="transmembrane region" description="Helical" evidence="6">
    <location>
        <begin position="201"/>
        <end position="222"/>
    </location>
</feature>
<evidence type="ECO:0000256" key="2">
    <source>
        <dbReference type="ARBA" id="ARBA00007362"/>
    </source>
</evidence>
<dbReference type="Proteomes" id="UP000199205">
    <property type="component" value="Unassembled WGS sequence"/>
</dbReference>
<dbReference type="AlphaFoldDB" id="A0A1C3WA94"/>
<evidence type="ECO:0000256" key="4">
    <source>
        <dbReference type="ARBA" id="ARBA00022989"/>
    </source>
</evidence>
<comment type="subcellular location">
    <subcellularLocation>
        <location evidence="1">Membrane</location>
        <topology evidence="1">Multi-pass membrane protein</topology>
    </subcellularLocation>
</comment>
<dbReference type="EMBL" id="FMAF01000009">
    <property type="protein sequence ID" value="SCB37077.1"/>
    <property type="molecule type" value="Genomic_DNA"/>
</dbReference>
<evidence type="ECO:0000256" key="6">
    <source>
        <dbReference type="SAM" id="Phobius"/>
    </source>
</evidence>
<evidence type="ECO:0000259" key="7">
    <source>
        <dbReference type="Pfam" id="PF00892"/>
    </source>
</evidence>
<dbReference type="InterPro" id="IPR050638">
    <property type="entry name" value="AA-Vitamin_Transporters"/>
</dbReference>
<feature type="transmembrane region" description="Helical" evidence="6">
    <location>
        <begin position="106"/>
        <end position="125"/>
    </location>
</feature>
<evidence type="ECO:0000256" key="5">
    <source>
        <dbReference type="ARBA" id="ARBA00023136"/>
    </source>
</evidence>
<dbReference type="RefSeq" id="WP_051964142.1">
    <property type="nucleotide sequence ID" value="NZ_FMAF01000009.1"/>
</dbReference>
<feature type="transmembrane region" description="Helical" evidence="6">
    <location>
        <begin position="80"/>
        <end position="100"/>
    </location>
</feature>
<feature type="domain" description="EamA" evidence="7">
    <location>
        <begin position="20"/>
        <end position="152"/>
    </location>
</feature>
<feature type="domain" description="EamA" evidence="7">
    <location>
        <begin position="173"/>
        <end position="308"/>
    </location>
</feature>
<feature type="transmembrane region" description="Helical" evidence="6">
    <location>
        <begin position="291"/>
        <end position="310"/>
    </location>
</feature>
<dbReference type="Pfam" id="PF00892">
    <property type="entry name" value="EamA"/>
    <property type="match status" value="2"/>
</dbReference>
<keyword evidence="3 6" id="KW-0812">Transmembrane</keyword>
<dbReference type="InterPro" id="IPR037185">
    <property type="entry name" value="EmrE-like"/>
</dbReference>
<evidence type="ECO:0000256" key="1">
    <source>
        <dbReference type="ARBA" id="ARBA00004141"/>
    </source>
</evidence>
<gene>
    <name evidence="8" type="ORF">GA0061101_109160</name>
</gene>
<evidence type="ECO:0000313" key="8">
    <source>
        <dbReference type="EMBL" id="SCB37077.1"/>
    </source>
</evidence>
<dbReference type="OrthoDB" id="9812547at2"/>
<feature type="transmembrane region" description="Helical" evidence="6">
    <location>
        <begin position="137"/>
        <end position="157"/>
    </location>
</feature>
<dbReference type="GO" id="GO:0016020">
    <property type="term" value="C:membrane"/>
    <property type="evidence" value="ECO:0007669"/>
    <property type="project" value="UniProtKB-SubCell"/>
</dbReference>
<organism evidence="8 9">
    <name type="scientific">Rhizobium lusitanum</name>
    <dbReference type="NCBI Taxonomy" id="293958"/>
    <lineage>
        <taxon>Bacteria</taxon>
        <taxon>Pseudomonadati</taxon>
        <taxon>Pseudomonadota</taxon>
        <taxon>Alphaproteobacteria</taxon>
        <taxon>Hyphomicrobiales</taxon>
        <taxon>Rhizobiaceae</taxon>
        <taxon>Rhizobium/Agrobacterium group</taxon>
        <taxon>Rhizobium</taxon>
    </lineage>
</organism>
<comment type="similarity">
    <text evidence="2">Belongs to the EamA transporter family.</text>
</comment>
<protein>
    <submittedName>
        <fullName evidence="8">Threonine/homoserine efflux transporter RhtA</fullName>
    </submittedName>
</protein>
<dbReference type="PANTHER" id="PTHR32322:SF2">
    <property type="entry name" value="EAMA DOMAIN-CONTAINING PROTEIN"/>
    <property type="match status" value="1"/>
</dbReference>
<dbReference type="SUPFAM" id="SSF103481">
    <property type="entry name" value="Multidrug resistance efflux transporter EmrE"/>
    <property type="match status" value="2"/>
</dbReference>
<dbReference type="InterPro" id="IPR000620">
    <property type="entry name" value="EamA_dom"/>
</dbReference>
<feature type="transmembrane region" description="Helical" evidence="6">
    <location>
        <begin position="21"/>
        <end position="40"/>
    </location>
</feature>
<reference evidence="8 9" key="1">
    <citation type="submission" date="2016-08" db="EMBL/GenBank/DDBJ databases">
        <authorList>
            <person name="Seilhamer J.J."/>
        </authorList>
    </citation>
    <scope>NUCLEOTIDE SEQUENCE [LARGE SCALE GENOMIC DNA]</scope>
    <source>
        <strain evidence="8 9">P1-7</strain>
    </source>
</reference>
<keyword evidence="4 6" id="KW-1133">Transmembrane helix</keyword>
<feature type="transmembrane region" description="Helical" evidence="6">
    <location>
        <begin position="234"/>
        <end position="257"/>
    </location>
</feature>
<proteinExistence type="inferred from homology"/>
<keyword evidence="5 6" id="KW-0472">Membrane</keyword>
<accession>A0A1C3WA94</accession>
<evidence type="ECO:0000313" key="9">
    <source>
        <dbReference type="Proteomes" id="UP000199205"/>
    </source>
</evidence>
<dbReference type="PANTHER" id="PTHR32322">
    <property type="entry name" value="INNER MEMBRANE TRANSPORTER"/>
    <property type="match status" value="1"/>
</dbReference>
<feature type="transmembrane region" description="Helical" evidence="6">
    <location>
        <begin position="169"/>
        <end position="189"/>
    </location>
</feature>
<evidence type="ECO:0000256" key="3">
    <source>
        <dbReference type="ARBA" id="ARBA00022692"/>
    </source>
</evidence>
<feature type="transmembrane region" description="Helical" evidence="6">
    <location>
        <begin position="264"/>
        <end position="285"/>
    </location>
</feature>
<feature type="transmembrane region" description="Helical" evidence="6">
    <location>
        <begin position="52"/>
        <end position="68"/>
    </location>
</feature>
<sequence length="314" mass="33005">MSLIDGTTSRSTSWTNLGNLLVVYLVWGSTYFAVKIAVTGPPSIAPLQLQTWRMWSASALLIAIGLSRTRRFPVLSAKQIVICAASGILMWVTGNGLATLASRHAASGFIVMAMGMIPIWTTLISSVIDRTPPSRNVVVGLGIGLSGLFLIVGPPVFLAGSASVETGYAVWLAFILCAAGLTWSIGSLIQKPLFAATSPVWSAGLQTLSAAIVLTVICWTSQTSLLPPVDIAPVQLTAFLYLAIFGSVASLLAYITVMKIYPPTVVSTFAYVNPLVGVVLGWVALDEKPALLSMIGIALILAGVSAIIVTSRRS</sequence>